<organism evidence="2 3">
    <name type="scientific">Portunus trituberculatus</name>
    <name type="common">Swimming crab</name>
    <name type="synonym">Neptunus trituberculatus</name>
    <dbReference type="NCBI Taxonomy" id="210409"/>
    <lineage>
        <taxon>Eukaryota</taxon>
        <taxon>Metazoa</taxon>
        <taxon>Ecdysozoa</taxon>
        <taxon>Arthropoda</taxon>
        <taxon>Crustacea</taxon>
        <taxon>Multicrustacea</taxon>
        <taxon>Malacostraca</taxon>
        <taxon>Eumalacostraca</taxon>
        <taxon>Eucarida</taxon>
        <taxon>Decapoda</taxon>
        <taxon>Pleocyemata</taxon>
        <taxon>Brachyura</taxon>
        <taxon>Eubrachyura</taxon>
        <taxon>Portunoidea</taxon>
        <taxon>Portunidae</taxon>
        <taxon>Portuninae</taxon>
        <taxon>Portunus</taxon>
    </lineage>
</organism>
<keyword evidence="3" id="KW-1185">Reference proteome</keyword>
<feature type="region of interest" description="Disordered" evidence="1">
    <location>
        <begin position="77"/>
        <end position="102"/>
    </location>
</feature>
<accession>A0A5B7IW70</accession>
<dbReference type="AlphaFoldDB" id="A0A5B7IW70"/>
<evidence type="ECO:0000313" key="2">
    <source>
        <dbReference type="EMBL" id="MPC85677.1"/>
    </source>
</evidence>
<reference evidence="2 3" key="1">
    <citation type="submission" date="2019-05" db="EMBL/GenBank/DDBJ databases">
        <title>Another draft genome of Portunus trituberculatus and its Hox gene families provides insights of decapod evolution.</title>
        <authorList>
            <person name="Jeong J.-H."/>
            <person name="Song I."/>
            <person name="Kim S."/>
            <person name="Choi T."/>
            <person name="Kim D."/>
            <person name="Ryu S."/>
            <person name="Kim W."/>
        </authorList>
    </citation>
    <scope>NUCLEOTIDE SEQUENCE [LARGE SCALE GENOMIC DNA]</scope>
    <source>
        <tissue evidence="2">Muscle</tissue>
    </source>
</reference>
<dbReference type="Proteomes" id="UP000324222">
    <property type="component" value="Unassembled WGS sequence"/>
</dbReference>
<protein>
    <submittedName>
        <fullName evidence="2">Uncharacterized protein</fullName>
    </submittedName>
</protein>
<feature type="compositionally biased region" description="Gly residues" evidence="1">
    <location>
        <begin position="89"/>
        <end position="102"/>
    </location>
</feature>
<gene>
    <name evidence="2" type="ORF">E2C01_080460</name>
</gene>
<dbReference type="EMBL" id="VSRR010069182">
    <property type="protein sequence ID" value="MPC85677.1"/>
    <property type="molecule type" value="Genomic_DNA"/>
</dbReference>
<name>A0A5B7IW70_PORTR</name>
<proteinExistence type="predicted"/>
<comment type="caution">
    <text evidence="2">The sequence shown here is derived from an EMBL/GenBank/DDBJ whole genome shotgun (WGS) entry which is preliminary data.</text>
</comment>
<evidence type="ECO:0000313" key="3">
    <source>
        <dbReference type="Proteomes" id="UP000324222"/>
    </source>
</evidence>
<sequence length="102" mass="10804">MLLAALPRLPRLARLAPSRPVPPRLNLLSLARVTSMHTRTKSSDALFQFSAAVFPCKLHRSHVLEYAQGGVCLWTNANQTTPTTPRHAAGGGGGGGGGRPTH</sequence>
<evidence type="ECO:0000256" key="1">
    <source>
        <dbReference type="SAM" id="MobiDB-lite"/>
    </source>
</evidence>